<evidence type="ECO:0000259" key="2">
    <source>
        <dbReference type="Pfam" id="PF09994"/>
    </source>
</evidence>
<feature type="compositionally biased region" description="Polar residues" evidence="1">
    <location>
        <begin position="128"/>
        <end position="160"/>
    </location>
</feature>
<organism evidence="3 4">
    <name type="scientific">Marinobacter excellens LAMA 842</name>
    <dbReference type="NCBI Taxonomy" id="1306954"/>
    <lineage>
        <taxon>Bacteria</taxon>
        <taxon>Pseudomonadati</taxon>
        <taxon>Pseudomonadota</taxon>
        <taxon>Gammaproteobacteria</taxon>
        <taxon>Pseudomonadales</taxon>
        <taxon>Marinobacteraceae</taxon>
        <taxon>Marinobacter</taxon>
    </lineage>
</organism>
<dbReference type="PATRIC" id="fig|1306954.6.peg.561"/>
<dbReference type="Proteomes" id="UP000070282">
    <property type="component" value="Unassembled WGS sequence"/>
</dbReference>
<dbReference type="InterPro" id="IPR008727">
    <property type="entry name" value="PAAR_motif"/>
</dbReference>
<keyword evidence="4" id="KW-1185">Reference proteome</keyword>
<dbReference type="EMBL" id="LOCO01000010">
    <property type="protein sequence ID" value="KXO09706.1"/>
    <property type="molecule type" value="Genomic_DNA"/>
</dbReference>
<dbReference type="PANTHER" id="PTHR33840">
    <property type="match status" value="1"/>
</dbReference>
<evidence type="ECO:0000313" key="4">
    <source>
        <dbReference type="Proteomes" id="UP000070282"/>
    </source>
</evidence>
<dbReference type="Gene3D" id="2.60.200.60">
    <property type="match status" value="1"/>
</dbReference>
<evidence type="ECO:0000313" key="3">
    <source>
        <dbReference type="EMBL" id="KXO09706.1"/>
    </source>
</evidence>
<dbReference type="Pfam" id="PF05488">
    <property type="entry name" value="PAAR_motif"/>
    <property type="match status" value="1"/>
</dbReference>
<dbReference type="PANTHER" id="PTHR33840:SF1">
    <property type="entry name" value="TLE1 PHOSPHOLIPASE DOMAIN-CONTAINING PROTEIN"/>
    <property type="match status" value="1"/>
</dbReference>
<feature type="region of interest" description="Disordered" evidence="1">
    <location>
        <begin position="126"/>
        <end position="184"/>
    </location>
</feature>
<accession>A0A137SB88</accession>
<sequence length="603" mass="63835">MPVKEPRDYWGIKEEARSKAMSGKKVVLLGDLGTDHEGFPPTPVINGSPDVFIDGKPVARVGDQLAPHSKPKHSPHPRTIASGSSTVFINGLPVATTGGAISCGGVTIGSSSVVVGDTHAPLPFSGVSGANSHSAPLSSDSSTAKNHTNGMRASSGAQLRSSTSSHDGGGAGSAATPSQATKAIDESGKTLRLGVFFDGTGNHRGNDQILANRDVTNVAKLYDLYRDDGLGSNYRRIYVNGPGTIDGQHTPNGFEASEDLMGLGLGIGPEGGHDRISFALERMRRDIFAGDYEEVVFDVFGFSRGAALARHFVNLINGQPETVLLPQFKGASLFSPMVGVTPVPAFPSGVKVRVNFVGLFDTVGSFYLPGDNANLDFNLNLSPSSAERVVHLTAHHEIRKNFPLSSIMNASGNGPSHFTEIAVPGAHSDVGGGYENPDKGFENIEKIVLGIHSGLADGGHTQRTAIPQLEAKYARPGRTVVAVPQPNGDIHVQERRHTRKELAIYNLHRMHDFAVIGGVPVDDLNRSNPDHALPATLQSAIESWQSSGGSLEASRKYLGGFIHTSHSIYKFGLDPEPTGQRSIFQNRPTQAIVPSNRGVASAQ</sequence>
<dbReference type="AlphaFoldDB" id="A0A137SB88"/>
<feature type="domain" description="T6SS Phospholipase effector Tle1-like catalytic" evidence="2">
    <location>
        <begin position="193"/>
        <end position="317"/>
    </location>
</feature>
<reference evidence="4" key="1">
    <citation type="submission" date="2015-12" db="EMBL/GenBank/DDBJ databases">
        <authorList>
            <person name="Lima A."/>
            <person name="Farahani Zayas N."/>
            <person name="Castro Da Silva M.A."/>
            <person name="Cabral A."/>
            <person name="Pessatti M.L."/>
        </authorList>
    </citation>
    <scope>NUCLEOTIDE SEQUENCE [LARGE SCALE GENOMIC DNA]</scope>
    <source>
        <strain evidence="4">LAMA 842</strain>
    </source>
</reference>
<name>A0A137SB88_9GAMM</name>
<dbReference type="Pfam" id="PF09994">
    <property type="entry name" value="T6SS_Tle1-like_cat"/>
    <property type="match status" value="2"/>
</dbReference>
<feature type="domain" description="T6SS Phospholipase effector Tle1-like catalytic" evidence="2">
    <location>
        <begin position="350"/>
        <end position="449"/>
    </location>
</feature>
<protein>
    <submittedName>
        <fullName evidence="3">VgrG protein</fullName>
    </submittedName>
</protein>
<comment type="caution">
    <text evidence="3">The sequence shown here is derived from an EMBL/GenBank/DDBJ whole genome shotgun (WGS) entry which is preliminary data.</text>
</comment>
<proteinExistence type="predicted"/>
<dbReference type="NCBIfam" id="NF033420">
    <property type="entry name" value="T6SS_PAAR_dom"/>
    <property type="match status" value="1"/>
</dbReference>
<evidence type="ECO:0000256" key="1">
    <source>
        <dbReference type="SAM" id="MobiDB-lite"/>
    </source>
</evidence>
<gene>
    <name evidence="3" type="ORF">J122_2279</name>
</gene>
<dbReference type="CDD" id="cd14737">
    <property type="entry name" value="PAAR_1"/>
    <property type="match status" value="1"/>
</dbReference>
<dbReference type="InterPro" id="IPR018712">
    <property type="entry name" value="Tle1-like_cat"/>
</dbReference>